<protein>
    <recommendedName>
        <fullName evidence="1">Xaa-Pro dipeptidyl-peptidase-like domain-containing protein</fullName>
    </recommendedName>
</protein>
<dbReference type="PANTHER" id="PTHR47751">
    <property type="entry name" value="SUPERFAMILY HYDROLASE, PUTATIVE (AFU_ORTHOLOGUE AFUA_2G16580)-RELATED"/>
    <property type="match status" value="1"/>
</dbReference>
<dbReference type="InterPro" id="IPR051411">
    <property type="entry name" value="Polyketide_trans_af380"/>
</dbReference>
<dbReference type="SUPFAM" id="SSF53474">
    <property type="entry name" value="alpha/beta-Hydrolases"/>
    <property type="match status" value="1"/>
</dbReference>
<dbReference type="Pfam" id="PF02129">
    <property type="entry name" value="Peptidase_S15"/>
    <property type="match status" value="1"/>
</dbReference>
<name>A0A1M4N359_9RHOB</name>
<dbReference type="InterPro" id="IPR000383">
    <property type="entry name" value="Xaa-Pro-like_dom"/>
</dbReference>
<evidence type="ECO:0000313" key="2">
    <source>
        <dbReference type="EMBL" id="SCM67496.1"/>
    </source>
</evidence>
<dbReference type="Gene3D" id="1.10.10.800">
    <property type="match status" value="1"/>
</dbReference>
<dbReference type="InterPro" id="IPR029058">
    <property type="entry name" value="AB_hydrolase_fold"/>
</dbReference>
<reference evidence="3" key="1">
    <citation type="submission" date="2016-09" db="EMBL/GenBank/DDBJ databases">
        <authorList>
            <person name="Wibberg D."/>
        </authorList>
    </citation>
    <scope>NUCLEOTIDE SEQUENCE [LARGE SCALE GENOMIC DNA]</scope>
</reference>
<dbReference type="PANTHER" id="PTHR47751:SF1">
    <property type="entry name" value="SUPERFAMILY HYDROLASE, PUTATIVE (AFU_ORTHOLOGUE AFUA_2G16580)-RELATED"/>
    <property type="match status" value="1"/>
</dbReference>
<dbReference type="Gene3D" id="3.40.50.1820">
    <property type="entry name" value="alpha/beta hydrolase"/>
    <property type="match status" value="1"/>
</dbReference>
<evidence type="ECO:0000259" key="1">
    <source>
        <dbReference type="Pfam" id="PF02129"/>
    </source>
</evidence>
<keyword evidence="3" id="KW-1185">Reference proteome</keyword>
<gene>
    <name evidence="2" type="ORF">KARMA_1695</name>
</gene>
<dbReference type="GO" id="GO:0016787">
    <property type="term" value="F:hydrolase activity"/>
    <property type="evidence" value="ECO:0007669"/>
    <property type="project" value="InterPro"/>
</dbReference>
<evidence type="ECO:0000313" key="3">
    <source>
        <dbReference type="Proteomes" id="UP000184085"/>
    </source>
</evidence>
<feature type="domain" description="Xaa-Pro dipeptidyl-peptidase-like" evidence="1">
    <location>
        <begin position="26"/>
        <end position="156"/>
    </location>
</feature>
<sequence>MPKDNYIFDLSENVTRAPASFETRFGVTLSADIYTPADFDQTARYPALIVGAPYGGVKEQGPGVYANQLAQMGYVVLTFDPAWNGASEGGTKHLSSPDQMVEDFLACVDYIGTRPYVDRDKIGVIGICGSGGFALSAAKVDPRIKAVATASMYDISRMQKNGFGDSMSDDDRLATLKTIAEQRWADYESGDPVLTGRGAPLTWDAEENPVGAEFGEFYSRPRGYHHRAIAQFTMSSTQSWMNFALLDDLEWLAGRPILLIMGDGAHSRYFSEDVYEAAPQPKELFIVEDANHVDLYDKLDKIPFEKLNAFFTKAFAG</sequence>
<dbReference type="RefSeq" id="WP_072706125.1">
    <property type="nucleotide sequence ID" value="NZ_FMJB01000046.1"/>
</dbReference>
<accession>A0A1M4N359</accession>
<organism evidence="2 3">
    <name type="scientific">Donghicola eburneus</name>
    <dbReference type="NCBI Taxonomy" id="393278"/>
    <lineage>
        <taxon>Bacteria</taxon>
        <taxon>Pseudomonadati</taxon>
        <taxon>Pseudomonadota</taxon>
        <taxon>Alphaproteobacteria</taxon>
        <taxon>Rhodobacterales</taxon>
        <taxon>Roseobacteraceae</taxon>
        <taxon>Donghicola</taxon>
    </lineage>
</organism>
<proteinExistence type="predicted"/>
<dbReference type="EMBL" id="FMJB01000046">
    <property type="protein sequence ID" value="SCM67496.1"/>
    <property type="molecule type" value="Genomic_DNA"/>
</dbReference>
<dbReference type="Proteomes" id="UP000184085">
    <property type="component" value="Unassembled WGS sequence"/>
</dbReference>
<dbReference type="AlphaFoldDB" id="A0A1M4N359"/>